<sequence>MNNLSWFDIAWPFIGGAGALFLLFLLFQTNRLRSDMAKSRWYDIVWLSWLGAVAYLIHNFEEYGIDIYGQLHEFPETFATILNTANSVGGTPPNAFFTAINLSIVWVAAAIAALLSRLIGLAMYGIMFVNALSHIVPVLTGIGYTPGLLTSIVIFLPLSGWCAYACFGRHKLSYAAMFTVIFVSIIAHIVLLGSAMLFINGVISSDVVVFIQVINGGLMLLISWLAEKWRHGKLIQTRA</sequence>
<feature type="transmembrane region" description="Helical" evidence="1">
    <location>
        <begin position="6"/>
        <end position="27"/>
    </location>
</feature>
<keyword evidence="1" id="KW-0812">Transmembrane</keyword>
<gene>
    <name evidence="2" type="ORF">P5G61_17240</name>
</gene>
<feature type="transmembrane region" description="Helical" evidence="1">
    <location>
        <begin position="207"/>
        <end position="226"/>
    </location>
</feature>
<dbReference type="RefSeq" id="WP_301247651.1">
    <property type="nucleotide sequence ID" value="NZ_JAROCD010000008.1"/>
</dbReference>
<dbReference type="EMBL" id="JAROCD010000008">
    <property type="protein sequence ID" value="MDN4602986.1"/>
    <property type="molecule type" value="Genomic_DNA"/>
</dbReference>
<keyword evidence="3" id="KW-1185">Reference proteome</keyword>
<keyword evidence="1" id="KW-1133">Transmembrane helix</keyword>
<dbReference type="InterPro" id="IPR025671">
    <property type="entry name" value="HXXEE"/>
</dbReference>
<evidence type="ECO:0000313" key="2">
    <source>
        <dbReference type="EMBL" id="MDN4602986.1"/>
    </source>
</evidence>
<organism evidence="2 3">
    <name type="scientific">Paenibacillus vandeheii</name>
    <dbReference type="NCBI Taxonomy" id="3035917"/>
    <lineage>
        <taxon>Bacteria</taxon>
        <taxon>Bacillati</taxon>
        <taxon>Bacillota</taxon>
        <taxon>Bacilli</taxon>
        <taxon>Bacillales</taxon>
        <taxon>Paenibacillaceae</taxon>
        <taxon>Paenibacillus</taxon>
    </lineage>
</organism>
<reference evidence="2" key="1">
    <citation type="submission" date="2023-03" db="EMBL/GenBank/DDBJ databases">
        <title>MT1 and MT2 Draft Genomes of Novel Species.</title>
        <authorList>
            <person name="Venkateswaran K."/>
        </authorList>
    </citation>
    <scope>NUCLEOTIDE SEQUENCE</scope>
    <source>
        <strain evidence="2">F6_3S_P_1C</strain>
    </source>
</reference>
<feature type="transmembrane region" description="Helical" evidence="1">
    <location>
        <begin position="174"/>
        <end position="201"/>
    </location>
</feature>
<dbReference type="Proteomes" id="UP001174205">
    <property type="component" value="Unassembled WGS sequence"/>
</dbReference>
<name>A0ABT8JEG0_9BACL</name>
<accession>A0ABT8JEG0</accession>
<dbReference type="Pfam" id="PF13787">
    <property type="entry name" value="HXXEE"/>
    <property type="match status" value="1"/>
</dbReference>
<proteinExistence type="predicted"/>
<keyword evidence="1" id="KW-0472">Membrane</keyword>
<evidence type="ECO:0000313" key="3">
    <source>
        <dbReference type="Proteomes" id="UP001174205"/>
    </source>
</evidence>
<protein>
    <submittedName>
        <fullName evidence="2">HXXEE domain-containing protein</fullName>
    </submittedName>
</protein>
<comment type="caution">
    <text evidence="2">The sequence shown here is derived from an EMBL/GenBank/DDBJ whole genome shotgun (WGS) entry which is preliminary data.</text>
</comment>
<feature type="transmembrane region" description="Helical" evidence="1">
    <location>
        <begin position="148"/>
        <end position="167"/>
    </location>
</feature>
<evidence type="ECO:0000256" key="1">
    <source>
        <dbReference type="SAM" id="Phobius"/>
    </source>
</evidence>